<dbReference type="SUPFAM" id="SSF143100">
    <property type="entry name" value="TTHA1013/TTHA0281-like"/>
    <property type="match status" value="1"/>
</dbReference>
<reference evidence="2" key="1">
    <citation type="submission" date="2015-09" db="EMBL/GenBank/DDBJ databases">
        <authorList>
            <person name="Jackson K.R."/>
            <person name="Lunt B.L."/>
            <person name="Fisher J.N.B."/>
            <person name="Gardner A.V."/>
            <person name="Bailey M.E."/>
            <person name="Deus L.M."/>
            <person name="Earl A.S."/>
            <person name="Gibby P.D."/>
            <person name="Hartmann K.A."/>
            <person name="Liu J.E."/>
            <person name="Manci A.M."/>
            <person name="Nielsen D.A."/>
            <person name="Solomon M.B."/>
            <person name="Breakwell D.P."/>
            <person name="Burnett S.H."/>
            <person name="Grose J.H."/>
        </authorList>
    </citation>
    <scope>NUCLEOTIDE SEQUENCE</scope>
    <source>
        <strain evidence="2">7805</strain>
    </source>
</reference>
<dbReference type="Proteomes" id="UP001153761">
    <property type="component" value="Chromosome"/>
</dbReference>
<dbReference type="PROSITE" id="PS51257">
    <property type="entry name" value="PROKAR_LIPOPROTEIN"/>
    <property type="match status" value="1"/>
</dbReference>
<accession>A0A1J1JIS9</accession>
<dbReference type="AlphaFoldDB" id="A0A1J1JIS9"/>
<protein>
    <recommendedName>
        <fullName evidence="3">HicB-like antitoxin of toxin-antitoxin system domain-containing protein</fullName>
    </recommendedName>
</protein>
<evidence type="ECO:0008006" key="3">
    <source>
        <dbReference type="Google" id="ProtNLM"/>
    </source>
</evidence>
<name>A0A1J1JIS9_PLAAG</name>
<organism evidence="2">
    <name type="scientific">Planktothrix agardhii</name>
    <name type="common">Oscillatoria agardhii</name>
    <dbReference type="NCBI Taxonomy" id="1160"/>
    <lineage>
        <taxon>Bacteria</taxon>
        <taxon>Bacillati</taxon>
        <taxon>Cyanobacteriota</taxon>
        <taxon>Cyanophyceae</taxon>
        <taxon>Oscillatoriophycideae</taxon>
        <taxon>Oscillatoriales</taxon>
        <taxon>Microcoleaceae</taxon>
        <taxon>Planktothrix</taxon>
    </lineage>
</organism>
<dbReference type="EMBL" id="LR882963">
    <property type="protein sequence ID" value="CAD5941644.1"/>
    <property type="molecule type" value="Genomic_DNA"/>
</dbReference>
<dbReference type="InterPro" id="IPR035069">
    <property type="entry name" value="TTHA1013/TTHA0281-like"/>
</dbReference>
<sequence>MKILQDYTIVTRPDDNGTFVAYVPAISGCHAWGKSSEAALSELVHVFEMIQKENRTQKYPKVPIR</sequence>
<evidence type="ECO:0000313" key="1">
    <source>
        <dbReference type="EMBL" id="CAD5941644.1"/>
    </source>
</evidence>
<proteinExistence type="predicted"/>
<dbReference type="RefSeq" id="WP_254032305.1">
    <property type="nucleotide sequence ID" value="NZ_JBAVBW010000248.1"/>
</dbReference>
<dbReference type="EMBL" id="LO018304">
    <property type="protein sequence ID" value="CUM61346.1"/>
    <property type="molecule type" value="Genomic_DNA"/>
</dbReference>
<reference evidence="1" key="2">
    <citation type="submission" date="2020-09" db="EMBL/GenBank/DDBJ databases">
        <authorList>
            <person name="Blom J."/>
        </authorList>
    </citation>
    <scope>NUCLEOTIDE SEQUENCE</scope>
    <source>
        <strain evidence="1">No.66</strain>
    </source>
</reference>
<dbReference type="Gene3D" id="3.30.160.250">
    <property type="match status" value="1"/>
</dbReference>
<gene>
    <name evidence="1" type="ORF">PANO66_02018</name>
    <name evidence="2" type="ORF">PLAM_3380</name>
</gene>
<evidence type="ECO:0000313" key="2">
    <source>
        <dbReference type="EMBL" id="CUM61346.1"/>
    </source>
</evidence>